<dbReference type="Proteomes" id="UP000733379">
    <property type="component" value="Unassembled WGS sequence"/>
</dbReference>
<sequence>MGPGQDLLVIGGHGLRPPGEQMPLGVRDDDRERADGIRNRHRGNRFALTYVGFAASFVLAVLAPLGGPTRLLLYVTALAAACPAWLMWAQQRV</sequence>
<dbReference type="RefSeq" id="WP_215923162.1">
    <property type="nucleotide sequence ID" value="NZ_JAHKNI010000018.1"/>
</dbReference>
<name>A0ABS6BCD7_9NOCA</name>
<keyword evidence="2" id="KW-1133">Transmembrane helix</keyword>
<proteinExistence type="predicted"/>
<keyword evidence="2" id="KW-0812">Transmembrane</keyword>
<organism evidence="3 4">
    <name type="scientific">Nocardia albiluteola</name>
    <dbReference type="NCBI Taxonomy" id="2842303"/>
    <lineage>
        <taxon>Bacteria</taxon>
        <taxon>Bacillati</taxon>
        <taxon>Actinomycetota</taxon>
        <taxon>Actinomycetes</taxon>
        <taxon>Mycobacteriales</taxon>
        <taxon>Nocardiaceae</taxon>
        <taxon>Nocardia</taxon>
    </lineage>
</organism>
<feature type="transmembrane region" description="Helical" evidence="2">
    <location>
        <begin position="47"/>
        <end position="65"/>
    </location>
</feature>
<feature type="transmembrane region" description="Helical" evidence="2">
    <location>
        <begin position="71"/>
        <end position="89"/>
    </location>
</feature>
<dbReference type="EMBL" id="JAHKNI010000018">
    <property type="protein sequence ID" value="MBU3067075.1"/>
    <property type="molecule type" value="Genomic_DNA"/>
</dbReference>
<accession>A0ABS6BCD7</accession>
<evidence type="ECO:0000313" key="3">
    <source>
        <dbReference type="EMBL" id="MBU3067075.1"/>
    </source>
</evidence>
<gene>
    <name evidence="3" type="ORF">KO481_36840</name>
</gene>
<keyword evidence="4" id="KW-1185">Reference proteome</keyword>
<protein>
    <submittedName>
        <fullName evidence="3">Uncharacterized protein</fullName>
    </submittedName>
</protein>
<feature type="region of interest" description="Disordered" evidence="1">
    <location>
        <begin position="11"/>
        <end position="30"/>
    </location>
</feature>
<reference evidence="3 4" key="1">
    <citation type="submission" date="2021-06" db="EMBL/GenBank/DDBJ databases">
        <title>Actinomycetes sequencing.</title>
        <authorList>
            <person name="Shan Q."/>
        </authorList>
    </citation>
    <scope>NUCLEOTIDE SEQUENCE [LARGE SCALE GENOMIC DNA]</scope>
    <source>
        <strain evidence="3 4">NEAU-G5</strain>
    </source>
</reference>
<comment type="caution">
    <text evidence="3">The sequence shown here is derived from an EMBL/GenBank/DDBJ whole genome shotgun (WGS) entry which is preliminary data.</text>
</comment>
<evidence type="ECO:0000256" key="2">
    <source>
        <dbReference type="SAM" id="Phobius"/>
    </source>
</evidence>
<keyword evidence="2" id="KW-0472">Membrane</keyword>
<evidence type="ECO:0000256" key="1">
    <source>
        <dbReference type="SAM" id="MobiDB-lite"/>
    </source>
</evidence>
<evidence type="ECO:0000313" key="4">
    <source>
        <dbReference type="Proteomes" id="UP000733379"/>
    </source>
</evidence>